<dbReference type="EMBL" id="JAFKCV010000002">
    <property type="protein sequence ID" value="MBN7824514.1"/>
    <property type="molecule type" value="Genomic_DNA"/>
</dbReference>
<feature type="domain" description="YchJ-like middle NTF2-like" evidence="3">
    <location>
        <begin position="29"/>
        <end position="125"/>
    </location>
</feature>
<evidence type="ECO:0000259" key="3">
    <source>
        <dbReference type="Pfam" id="PF17775"/>
    </source>
</evidence>
<comment type="caution">
    <text evidence="4">The sequence shown here is derived from an EMBL/GenBank/DDBJ whole genome shotgun (WGS) entry which is preliminary data.</text>
</comment>
<dbReference type="InterPro" id="IPR032710">
    <property type="entry name" value="NTF2-like_dom_sf"/>
</dbReference>
<dbReference type="InterPro" id="IPR004027">
    <property type="entry name" value="SEC_C_motif"/>
</dbReference>
<dbReference type="Pfam" id="PF17775">
    <property type="entry name" value="YchJ_M-like"/>
    <property type="match status" value="1"/>
</dbReference>
<dbReference type="PANTHER" id="PTHR33747:SF1">
    <property type="entry name" value="ADENYLATE CYCLASE-ASSOCIATED CAP C-TERMINAL DOMAIN-CONTAINING PROTEIN"/>
    <property type="match status" value="1"/>
</dbReference>
<dbReference type="SUPFAM" id="SSF54427">
    <property type="entry name" value="NTF2-like"/>
    <property type="match status" value="1"/>
</dbReference>
<evidence type="ECO:0000256" key="1">
    <source>
        <dbReference type="ARBA" id="ARBA00010839"/>
    </source>
</evidence>
<dbReference type="Pfam" id="PF02810">
    <property type="entry name" value="SEC-C"/>
    <property type="match status" value="2"/>
</dbReference>
<comment type="similarity">
    <text evidence="1 2">Belongs to the UPF0225 family.</text>
</comment>
<keyword evidence="5" id="KW-1185">Reference proteome</keyword>
<dbReference type="SUPFAM" id="SSF103642">
    <property type="entry name" value="Sec-C motif"/>
    <property type="match status" value="1"/>
</dbReference>
<dbReference type="InterPro" id="IPR048469">
    <property type="entry name" value="YchJ-like_M"/>
</dbReference>
<evidence type="ECO:0000256" key="2">
    <source>
        <dbReference type="HAMAP-Rule" id="MF_00612"/>
    </source>
</evidence>
<evidence type="ECO:0000313" key="5">
    <source>
        <dbReference type="Proteomes" id="UP000664654"/>
    </source>
</evidence>
<reference evidence="4" key="1">
    <citation type="submission" date="2021-03" db="EMBL/GenBank/DDBJ databases">
        <title>novel species isolated from a fishpond in China.</title>
        <authorList>
            <person name="Lu H."/>
            <person name="Cai Z."/>
        </authorList>
    </citation>
    <scope>NUCLEOTIDE SEQUENCE</scope>
    <source>
        <strain evidence="4">JCM 30855</strain>
    </source>
</reference>
<name>A0A939DL22_9ALTE</name>
<accession>A0A939DL22</accession>
<dbReference type="InterPro" id="IPR023006">
    <property type="entry name" value="YchJ-like"/>
</dbReference>
<gene>
    <name evidence="4" type="ORF">J0A66_04665</name>
</gene>
<organism evidence="4 5">
    <name type="scientific">Bowmanella dokdonensis</name>
    <dbReference type="NCBI Taxonomy" id="751969"/>
    <lineage>
        <taxon>Bacteria</taxon>
        <taxon>Pseudomonadati</taxon>
        <taxon>Pseudomonadota</taxon>
        <taxon>Gammaproteobacteria</taxon>
        <taxon>Alteromonadales</taxon>
        <taxon>Alteromonadaceae</taxon>
        <taxon>Bowmanella</taxon>
    </lineage>
</organism>
<dbReference type="HAMAP" id="MF_00612">
    <property type="entry name" value="UPF0225"/>
    <property type="match status" value="1"/>
</dbReference>
<sequence length="156" mass="17592">MQAICPCGSGHAYADCCEPLLSGQMPAATAESLMRSRYSAYVYGNYDYILATYSDEKARALTVGELREAGEDTQWLGLEVEESLEQGHRGEVRFCAYYRSGGQLYKLHEHSRFVLQDNQWRYVEGELLKDTGPVKWPRNDPCLCGSGLKFKLCCGR</sequence>
<dbReference type="NCBIfam" id="NF002486">
    <property type="entry name" value="PRK01752.1"/>
    <property type="match status" value="1"/>
</dbReference>
<dbReference type="RefSeq" id="WP_206572619.1">
    <property type="nucleotide sequence ID" value="NZ_JAFKCV010000002.1"/>
</dbReference>
<dbReference type="Gene3D" id="3.10.450.50">
    <property type="match status" value="1"/>
</dbReference>
<dbReference type="AlphaFoldDB" id="A0A939DL22"/>
<dbReference type="PANTHER" id="PTHR33747">
    <property type="entry name" value="UPF0225 PROTEIN SCO1677"/>
    <property type="match status" value="1"/>
</dbReference>
<evidence type="ECO:0000313" key="4">
    <source>
        <dbReference type="EMBL" id="MBN7824514.1"/>
    </source>
</evidence>
<proteinExistence type="inferred from homology"/>
<dbReference type="Proteomes" id="UP000664654">
    <property type="component" value="Unassembled WGS sequence"/>
</dbReference>
<protein>
    <recommendedName>
        <fullName evidence="2">UPF0225 protein J0A66_04665</fullName>
    </recommendedName>
</protein>